<dbReference type="Pfam" id="PF17390">
    <property type="entry name" value="Bac_rhamnosid_C"/>
    <property type="match status" value="1"/>
</dbReference>
<dbReference type="EMBL" id="ML993598">
    <property type="protein sequence ID" value="KAF2165878.1"/>
    <property type="molecule type" value="Genomic_DNA"/>
</dbReference>
<dbReference type="PANTHER" id="PTHR34987">
    <property type="entry name" value="C, PUTATIVE (AFU_ORTHOLOGUE AFUA_3G02880)-RELATED"/>
    <property type="match status" value="1"/>
</dbReference>
<dbReference type="InterPro" id="IPR035398">
    <property type="entry name" value="Bac_rhamnosid_C"/>
</dbReference>
<dbReference type="GO" id="GO:0005975">
    <property type="term" value="P:carbohydrate metabolic process"/>
    <property type="evidence" value="ECO:0007669"/>
    <property type="project" value="InterPro"/>
</dbReference>
<evidence type="ECO:0000313" key="4">
    <source>
        <dbReference type="Proteomes" id="UP000799537"/>
    </source>
</evidence>
<dbReference type="Proteomes" id="UP000799537">
    <property type="component" value="Unassembled WGS sequence"/>
</dbReference>
<dbReference type="PANTHER" id="PTHR34987:SF5">
    <property type="entry name" value="ALPHA-RHAMNOSIDASE"/>
    <property type="match status" value="1"/>
</dbReference>
<dbReference type="InterPro" id="IPR008928">
    <property type="entry name" value="6-hairpin_glycosidase_sf"/>
</dbReference>
<dbReference type="Gene3D" id="1.50.10.10">
    <property type="match status" value="1"/>
</dbReference>
<evidence type="ECO:0000259" key="2">
    <source>
        <dbReference type="Pfam" id="PF17390"/>
    </source>
</evidence>
<dbReference type="AlphaFoldDB" id="A0A6A6CI65"/>
<dbReference type="GO" id="GO:0016787">
    <property type="term" value="F:hydrolase activity"/>
    <property type="evidence" value="ECO:0007669"/>
    <property type="project" value="UniProtKB-KW"/>
</dbReference>
<feature type="domain" description="Alpha-L-rhamnosidase C-terminal" evidence="2">
    <location>
        <begin position="568"/>
        <end position="637"/>
    </location>
</feature>
<proteinExistence type="predicted"/>
<protein>
    <submittedName>
        <fullName evidence="3">Glycoside hydrolase family 78 protein</fullName>
    </submittedName>
</protein>
<gene>
    <name evidence="3" type="ORF">M409DRAFT_66852</name>
</gene>
<dbReference type="InterPro" id="IPR035396">
    <property type="entry name" value="Bac_rhamnosid6H"/>
</dbReference>
<evidence type="ECO:0000313" key="3">
    <source>
        <dbReference type="EMBL" id="KAF2165878.1"/>
    </source>
</evidence>
<keyword evidence="4" id="KW-1185">Reference proteome</keyword>
<name>A0A6A6CI65_ZASCE</name>
<reference evidence="3" key="1">
    <citation type="journal article" date="2020" name="Stud. Mycol.">
        <title>101 Dothideomycetes genomes: a test case for predicting lifestyles and emergence of pathogens.</title>
        <authorList>
            <person name="Haridas S."/>
            <person name="Albert R."/>
            <person name="Binder M."/>
            <person name="Bloem J."/>
            <person name="Labutti K."/>
            <person name="Salamov A."/>
            <person name="Andreopoulos B."/>
            <person name="Baker S."/>
            <person name="Barry K."/>
            <person name="Bills G."/>
            <person name="Bluhm B."/>
            <person name="Cannon C."/>
            <person name="Castanera R."/>
            <person name="Culley D."/>
            <person name="Daum C."/>
            <person name="Ezra D."/>
            <person name="Gonzalez J."/>
            <person name="Henrissat B."/>
            <person name="Kuo A."/>
            <person name="Liang C."/>
            <person name="Lipzen A."/>
            <person name="Lutzoni F."/>
            <person name="Magnuson J."/>
            <person name="Mondo S."/>
            <person name="Nolan M."/>
            <person name="Ohm R."/>
            <person name="Pangilinan J."/>
            <person name="Park H.-J."/>
            <person name="Ramirez L."/>
            <person name="Alfaro M."/>
            <person name="Sun H."/>
            <person name="Tritt A."/>
            <person name="Yoshinaga Y."/>
            <person name="Zwiers L.-H."/>
            <person name="Turgeon B."/>
            <person name="Goodwin S."/>
            <person name="Spatafora J."/>
            <person name="Crous P."/>
            <person name="Grigoriev I."/>
        </authorList>
    </citation>
    <scope>NUCLEOTIDE SEQUENCE</scope>
    <source>
        <strain evidence="3">ATCC 36951</strain>
    </source>
</reference>
<sequence length="652" mass="71645">MWLTLHPSSWHQYTRAPASRHVQPKKVFNITGNVQNANSLTTGRGFATFIRKSTSDPVPALTLDFGQDVVGYPQIAFAGASNNTPGVRLTFSETTEYLTNVSDFTRSDNGDTITPGNDQFAVPSQPYTWTDTNGCLYGNQVCADGLHGFRYLRIALDALDSDAPHTSPNGTFRIQDVSLQFTAFLGTADTYTGYFECSDEQLTQWWFDAAYTNELCTDHFRSSDVDPRNSSTPTLEGKLVLLDGPKRDRDPYVGDITVSGRTSYLTHDVAEAAKNVMADLADHQRSDGWIPPASINDYTLPLFDYPLHWVVSGWEYVLYTGDTDYARSYFENLVAVLDRWYPSVTDSNNLLSKGLNGTDGYGDYAFLPRTAEVTYYNALYVLALKYASAWATALNDGASSKRWSDRASVVSSAINSHLWDASVGAYFDSSNTTSGVRHAQDGNSISVLAGVADRSRANSALQYLSAHNSRFYGNTFYDGSLPGVDNATDRVYAFISYFELQARFVANQTDSAIEQIDRLYGWMSSNDPGVTFWEGIGPNGTKYEQEFTSLSHGWSTGIVPLLSNYVLGINPTGPGFQTWTVKPYPPSRLSWAKGQVATPKGPFTASWQKQGRGDFVLDVQAPTGQGTISVPVGRGQTVRIDGRPVSIGEAES</sequence>
<dbReference type="GeneID" id="54570401"/>
<dbReference type="Gene3D" id="2.60.420.10">
    <property type="entry name" value="Maltose phosphorylase, domain 3"/>
    <property type="match status" value="1"/>
</dbReference>
<dbReference type="OrthoDB" id="10036721at2759"/>
<dbReference type="RefSeq" id="XP_033666767.1">
    <property type="nucleotide sequence ID" value="XM_033817129.1"/>
</dbReference>
<dbReference type="SUPFAM" id="SSF48208">
    <property type="entry name" value="Six-hairpin glycosidases"/>
    <property type="match status" value="1"/>
</dbReference>
<evidence type="ECO:0000259" key="1">
    <source>
        <dbReference type="Pfam" id="PF17389"/>
    </source>
</evidence>
<keyword evidence="3" id="KW-0378">Hydrolase</keyword>
<feature type="domain" description="Alpha-L-rhamnosidase six-hairpin glycosidase" evidence="1">
    <location>
        <begin position="241"/>
        <end position="452"/>
    </location>
</feature>
<accession>A0A6A6CI65</accession>
<dbReference type="Pfam" id="PF17389">
    <property type="entry name" value="Bac_rhamnosid6H"/>
    <property type="match status" value="1"/>
</dbReference>
<dbReference type="InterPro" id="IPR012341">
    <property type="entry name" value="6hp_glycosidase-like_sf"/>
</dbReference>
<organism evidence="3 4">
    <name type="scientific">Zasmidium cellare ATCC 36951</name>
    <dbReference type="NCBI Taxonomy" id="1080233"/>
    <lineage>
        <taxon>Eukaryota</taxon>
        <taxon>Fungi</taxon>
        <taxon>Dikarya</taxon>
        <taxon>Ascomycota</taxon>
        <taxon>Pezizomycotina</taxon>
        <taxon>Dothideomycetes</taxon>
        <taxon>Dothideomycetidae</taxon>
        <taxon>Mycosphaerellales</taxon>
        <taxon>Mycosphaerellaceae</taxon>
        <taxon>Zasmidium</taxon>
    </lineage>
</organism>